<proteinExistence type="predicted"/>
<evidence type="ECO:0000313" key="2">
    <source>
        <dbReference type="Proteomes" id="UP001205506"/>
    </source>
</evidence>
<reference evidence="1" key="1">
    <citation type="submission" date="2022-07" db="EMBL/GenBank/DDBJ databases">
        <title>Prevotella copri.</title>
        <authorList>
            <person name="Yang C."/>
        </authorList>
    </citation>
    <scope>NUCLEOTIDE SEQUENCE</scope>
    <source>
        <strain evidence="1">HF1805</strain>
    </source>
</reference>
<evidence type="ECO:0000313" key="1">
    <source>
        <dbReference type="EMBL" id="MCP9550860.1"/>
    </source>
</evidence>
<dbReference type="Proteomes" id="UP001205506">
    <property type="component" value="Unassembled WGS sequence"/>
</dbReference>
<comment type="caution">
    <text evidence="1">The sequence shown here is derived from an EMBL/GenBank/DDBJ whole genome shotgun (WGS) entry which is preliminary data.</text>
</comment>
<dbReference type="AlphaFoldDB" id="A0AAW5ICI3"/>
<organism evidence="1 2">
    <name type="scientific">Segatella copri</name>
    <dbReference type="NCBI Taxonomy" id="165179"/>
    <lineage>
        <taxon>Bacteria</taxon>
        <taxon>Pseudomonadati</taxon>
        <taxon>Bacteroidota</taxon>
        <taxon>Bacteroidia</taxon>
        <taxon>Bacteroidales</taxon>
        <taxon>Prevotellaceae</taxon>
        <taxon>Segatella</taxon>
    </lineage>
</organism>
<accession>A0AAW5ICI3</accession>
<dbReference type="EMBL" id="JANDWU010000054">
    <property type="protein sequence ID" value="MCP9550860.1"/>
    <property type="molecule type" value="Genomic_DNA"/>
</dbReference>
<name>A0AAW5ICI3_9BACT</name>
<sequence>MEDKNNEQIRNIFGDKQADIRYHAMGVNTGMERLVKMMKIGTLSSMLVNQNL</sequence>
<protein>
    <submittedName>
        <fullName evidence="1">Uncharacterized protein</fullName>
    </submittedName>
</protein>
<gene>
    <name evidence="1" type="ORF">NNC68_15545</name>
</gene>
<dbReference type="RefSeq" id="WP_254971751.1">
    <property type="nucleotide sequence ID" value="NZ_JANDWU010000054.1"/>
</dbReference>